<protein>
    <recommendedName>
        <fullName evidence="1">DUF4460 domain-containing protein</fullName>
    </recommendedName>
</protein>
<keyword evidence="3" id="KW-1185">Reference proteome</keyword>
<proteinExistence type="predicted"/>
<gene>
    <name evidence="2" type="ORF">THASP1DRAFT_30419</name>
</gene>
<dbReference type="InterPro" id="IPR028031">
    <property type="entry name" value="DUF4460"/>
</dbReference>
<evidence type="ECO:0000313" key="2">
    <source>
        <dbReference type="EMBL" id="RKP07764.1"/>
    </source>
</evidence>
<dbReference type="Proteomes" id="UP000271241">
    <property type="component" value="Unassembled WGS sequence"/>
</dbReference>
<organism evidence="2 3">
    <name type="scientific">Thamnocephalis sphaerospora</name>
    <dbReference type="NCBI Taxonomy" id="78915"/>
    <lineage>
        <taxon>Eukaryota</taxon>
        <taxon>Fungi</taxon>
        <taxon>Fungi incertae sedis</taxon>
        <taxon>Zoopagomycota</taxon>
        <taxon>Zoopagomycotina</taxon>
        <taxon>Zoopagomycetes</taxon>
        <taxon>Zoopagales</taxon>
        <taxon>Sigmoideomycetaceae</taxon>
        <taxon>Thamnocephalis</taxon>
    </lineage>
</organism>
<dbReference type="InterPro" id="IPR027986">
    <property type="entry name" value="TCAIM"/>
</dbReference>
<dbReference type="EMBL" id="KZ992675">
    <property type="protein sequence ID" value="RKP07764.1"/>
    <property type="molecule type" value="Genomic_DNA"/>
</dbReference>
<sequence>MADPRTRLVAPLRRNLRQLLFRVHPDYFHRWPAQKRANELALQRLYALLAPALTPDTARNREAARGHTHTNTSVEFYVRATGGAATASAQVHIVGQAFSAPLSAHKRTLAESCALAESLFALCEKAGVPPTVEETQLLNTLRQTAARQTAAEEAAMRSKSRSASAAASIREQFLSGLRTSFAADTASHGAIRSRVAASSTSSARKAASAAQMEHALQLYAARGITTAQAASARSRLIHCITQVPTGWWQLPVMVGLAYGRHPPGFLCVPYDLQPTGK</sequence>
<dbReference type="PANTHER" id="PTHR31596">
    <property type="entry name" value="T-CELL ACTIVATION INHIBITOR, MITOCHONDRIAL"/>
    <property type="match status" value="1"/>
</dbReference>
<reference evidence="3" key="1">
    <citation type="journal article" date="2018" name="Nat. Microbiol.">
        <title>Leveraging single-cell genomics to expand the fungal tree of life.</title>
        <authorList>
            <person name="Ahrendt S.R."/>
            <person name="Quandt C.A."/>
            <person name="Ciobanu D."/>
            <person name="Clum A."/>
            <person name="Salamov A."/>
            <person name="Andreopoulos B."/>
            <person name="Cheng J.F."/>
            <person name="Woyke T."/>
            <person name="Pelin A."/>
            <person name="Henrissat B."/>
            <person name="Reynolds N.K."/>
            <person name="Benny G.L."/>
            <person name="Smith M.E."/>
            <person name="James T.Y."/>
            <person name="Grigoriev I.V."/>
        </authorList>
    </citation>
    <scope>NUCLEOTIDE SEQUENCE [LARGE SCALE GENOMIC DNA]</scope>
    <source>
        <strain evidence="3">RSA 1356</strain>
    </source>
</reference>
<feature type="domain" description="DUF4460" evidence="1">
    <location>
        <begin position="8"/>
        <end position="80"/>
    </location>
</feature>
<evidence type="ECO:0000313" key="3">
    <source>
        <dbReference type="Proteomes" id="UP000271241"/>
    </source>
</evidence>
<name>A0A4P9XP35_9FUNG</name>
<dbReference type="GO" id="GO:0005739">
    <property type="term" value="C:mitochondrion"/>
    <property type="evidence" value="ECO:0007669"/>
    <property type="project" value="TreeGrafter"/>
</dbReference>
<dbReference type="OrthoDB" id="2097874at2759"/>
<dbReference type="PANTHER" id="PTHR31596:SF1">
    <property type="entry name" value="T-CELL ACTIVATION INHIBITOR, MITOCHONDRIAL"/>
    <property type="match status" value="1"/>
</dbReference>
<evidence type="ECO:0000259" key="1">
    <source>
        <dbReference type="Pfam" id="PF14687"/>
    </source>
</evidence>
<dbReference type="Pfam" id="PF14687">
    <property type="entry name" value="DUF4460"/>
    <property type="match status" value="1"/>
</dbReference>
<accession>A0A4P9XP35</accession>
<dbReference type="AlphaFoldDB" id="A0A4P9XP35"/>